<dbReference type="InterPro" id="IPR036397">
    <property type="entry name" value="RNaseH_sf"/>
</dbReference>
<feature type="domain" description="Integrase catalytic" evidence="1">
    <location>
        <begin position="34"/>
        <end position="130"/>
    </location>
</feature>
<dbReference type="AlphaFoldDB" id="A0A438K2D0"/>
<dbReference type="Pfam" id="PF07727">
    <property type="entry name" value="RVT_2"/>
    <property type="match status" value="2"/>
</dbReference>
<dbReference type="Proteomes" id="UP000288805">
    <property type="component" value="Unassembled WGS sequence"/>
</dbReference>
<sequence>MLEDLKGHPQSKVGNTFWKFKAKVENESGCKILILRSDNGKEYTSCQLNLFCEEAGIEHQLSAPYTPEQNGVSELRNQFIMEMAKCMLHKKNLPKKFWAEAANTTVFLHNRLSTKAVKNQTPFEAWYGYKPPMTFLKVFGCLCFTYVPQVKRDKLDKKVAAEIFIGYSTISKAYKVFQPHTDTIIISRDVHFMENEEWDWEDSKTKLETSFLDEMEDDPLVRSTRLLSEIYQRCNVAIYEPVDHEEALKESKWKDAMKEELFMIEKKQNLGAFNKYKARLVVKGYAQFFGVDYSETFAPVARLDTIRLLLASSAQLGWKVHQMDVKSAFLNGILQEEIYVEQPKGFVMEDKVYRLHKAFYGLKQAPRAWKKSIPWRIRFTRVVPHAKDTALESKSLSSVGYSRKSYPEVTSQRLARGKLVHFHGWKSLALPSVGPAKTTKFCILALGTFPGNLSSKELEEKNGVCEISQTPKRVVKLFRNTELSSQGCEVGFHLEVPSSLLAAWFVNRSSAKLIDEFKLDMMQVFEMTDLGLMTYFLGMEIKQGKDQVFICQIKYTKEILKKFKMEDCKEMNTPMNQKEKLSKDDGAEKVEETYFRSLIGCLMYLTATRPDILYVVSVLSRITHYASEVHLKAVKRVVRYIKGTVDYGVKFQKIPNMKLFGYSDSDWGGSLDDMKKAEFVAATVTVNQALWLRKKLVDLHMKQTQGTEVFVDNQAIIAISHNPVFHGKTKHFNIKLFFLRGVQKDGDINLRYCKTEEQLADIFTNPCQSLSLSFTDKSLEFAVPKARRSVRS</sequence>
<proteinExistence type="predicted"/>
<accession>A0A438K2D0</accession>
<dbReference type="EMBL" id="QGNW01000018">
    <property type="protein sequence ID" value="RVX15338.1"/>
    <property type="molecule type" value="Genomic_DNA"/>
</dbReference>
<dbReference type="SUPFAM" id="SSF53098">
    <property type="entry name" value="Ribonuclease H-like"/>
    <property type="match status" value="1"/>
</dbReference>
<dbReference type="GO" id="GO:0003676">
    <property type="term" value="F:nucleic acid binding"/>
    <property type="evidence" value="ECO:0007669"/>
    <property type="project" value="InterPro"/>
</dbReference>
<evidence type="ECO:0000313" key="2">
    <source>
        <dbReference type="EMBL" id="RVX15338.1"/>
    </source>
</evidence>
<dbReference type="InterPro" id="IPR012337">
    <property type="entry name" value="RNaseH-like_sf"/>
</dbReference>
<protein>
    <submittedName>
        <fullName evidence="2">Copia protein</fullName>
    </submittedName>
</protein>
<dbReference type="PROSITE" id="PS50994">
    <property type="entry name" value="INTEGRASE"/>
    <property type="match status" value="1"/>
</dbReference>
<organism evidence="2 3">
    <name type="scientific">Vitis vinifera</name>
    <name type="common">Grape</name>
    <dbReference type="NCBI Taxonomy" id="29760"/>
    <lineage>
        <taxon>Eukaryota</taxon>
        <taxon>Viridiplantae</taxon>
        <taxon>Streptophyta</taxon>
        <taxon>Embryophyta</taxon>
        <taxon>Tracheophyta</taxon>
        <taxon>Spermatophyta</taxon>
        <taxon>Magnoliopsida</taxon>
        <taxon>eudicotyledons</taxon>
        <taxon>Gunneridae</taxon>
        <taxon>Pentapetalae</taxon>
        <taxon>rosids</taxon>
        <taxon>Vitales</taxon>
        <taxon>Vitaceae</taxon>
        <taxon>Viteae</taxon>
        <taxon>Vitis</taxon>
    </lineage>
</organism>
<gene>
    <name evidence="2" type="primary">GIP_270</name>
    <name evidence="2" type="ORF">CK203_009269</name>
</gene>
<comment type="caution">
    <text evidence="2">The sequence shown here is derived from an EMBL/GenBank/DDBJ whole genome shotgun (WGS) entry which is preliminary data.</text>
</comment>
<dbReference type="InterPro" id="IPR057670">
    <property type="entry name" value="SH3_retrovirus"/>
</dbReference>
<dbReference type="InterPro" id="IPR043502">
    <property type="entry name" value="DNA/RNA_pol_sf"/>
</dbReference>
<name>A0A438K2D0_VITVI</name>
<dbReference type="Pfam" id="PF25597">
    <property type="entry name" value="SH3_retrovirus"/>
    <property type="match status" value="1"/>
</dbReference>
<dbReference type="SUPFAM" id="SSF56672">
    <property type="entry name" value="DNA/RNA polymerases"/>
    <property type="match status" value="2"/>
</dbReference>
<dbReference type="InterPro" id="IPR001584">
    <property type="entry name" value="Integrase_cat-core"/>
</dbReference>
<dbReference type="CDD" id="cd09272">
    <property type="entry name" value="RNase_HI_RT_Ty1"/>
    <property type="match status" value="1"/>
</dbReference>
<reference evidence="2 3" key="1">
    <citation type="journal article" date="2018" name="PLoS Genet.">
        <title>Population sequencing reveals clonal diversity and ancestral inbreeding in the grapevine cultivar Chardonnay.</title>
        <authorList>
            <person name="Roach M.J."/>
            <person name="Johnson D.L."/>
            <person name="Bohlmann J."/>
            <person name="van Vuuren H.J."/>
            <person name="Jones S.J."/>
            <person name="Pretorius I.S."/>
            <person name="Schmidt S.A."/>
            <person name="Borneman A.R."/>
        </authorList>
    </citation>
    <scope>NUCLEOTIDE SEQUENCE [LARGE SCALE GENOMIC DNA]</scope>
    <source>
        <strain evidence="3">cv. Chardonnay</strain>
        <tissue evidence="2">Leaf</tissue>
    </source>
</reference>
<dbReference type="GO" id="GO:0015074">
    <property type="term" value="P:DNA integration"/>
    <property type="evidence" value="ECO:0007669"/>
    <property type="project" value="InterPro"/>
</dbReference>
<evidence type="ECO:0000259" key="1">
    <source>
        <dbReference type="PROSITE" id="PS50994"/>
    </source>
</evidence>
<dbReference type="Gene3D" id="3.30.420.10">
    <property type="entry name" value="Ribonuclease H-like superfamily/Ribonuclease H"/>
    <property type="match status" value="1"/>
</dbReference>
<dbReference type="InterPro" id="IPR013103">
    <property type="entry name" value="RVT_2"/>
</dbReference>
<dbReference type="PANTHER" id="PTHR11439">
    <property type="entry name" value="GAG-POL-RELATED RETROTRANSPOSON"/>
    <property type="match status" value="1"/>
</dbReference>
<evidence type="ECO:0000313" key="3">
    <source>
        <dbReference type="Proteomes" id="UP000288805"/>
    </source>
</evidence>
<dbReference type="PANTHER" id="PTHR11439:SF503">
    <property type="entry name" value="CYSTEINE-RICH RLK (RECEPTOR-LIKE PROTEIN KINASE) 8"/>
    <property type="match status" value="1"/>
</dbReference>